<dbReference type="SUPFAM" id="SSF51735">
    <property type="entry name" value="NAD(P)-binding Rossmann-fold domains"/>
    <property type="match status" value="1"/>
</dbReference>
<keyword evidence="6 7" id="KW-0456">Lyase</keyword>
<dbReference type="EMBL" id="JAXBLV010000198">
    <property type="protein sequence ID" value="MDY3561620.1"/>
    <property type="molecule type" value="Genomic_DNA"/>
</dbReference>
<evidence type="ECO:0000256" key="6">
    <source>
        <dbReference type="ARBA" id="ARBA00023239"/>
    </source>
</evidence>
<keyword evidence="5" id="KW-0520">NAD</keyword>
<dbReference type="InterPro" id="IPR016040">
    <property type="entry name" value="NAD(P)-bd_dom"/>
</dbReference>
<name>A0ABU5F2P9_9BACT</name>
<sequence length="337" mass="37624">MPTVLITGGAGFIGSNFVRHLLATDPAVQIVNFDALTYAGNLANLRDLDGHPRHTFVRGDVTSRDDVRGAMQRGVTDVIHFAAESHVDRSIQDSGPFVRTNVLGTQVLLDAAREFRVNKYVQVSTDEVYGSLGATGLFTEETPLHPNSPYSASKAGADQLVQAYQHTFGLNAVITRCSNNYGPYQFPEKLIPLFVTNLLADQQVPVYGDGQQVRDWIHVLDHCRGVEAAWRRGTPGEVYNFGGRCEMANLDLTLLLLKLLGKPETLIKYVADRLGHDRRYAIDCTKAERELGWVPQVKFDKGLAETIDWYRANADWVATIKNKDYLSYYEKQYGKRG</sequence>
<proteinExistence type="inferred from homology"/>
<evidence type="ECO:0000313" key="9">
    <source>
        <dbReference type="EMBL" id="MDY3561620.1"/>
    </source>
</evidence>
<dbReference type="InterPro" id="IPR036291">
    <property type="entry name" value="NAD(P)-bd_dom_sf"/>
</dbReference>
<comment type="cofactor">
    <cofactor evidence="2 7">
        <name>NAD(+)</name>
        <dbReference type="ChEBI" id="CHEBI:57540"/>
    </cofactor>
</comment>
<dbReference type="EC" id="4.2.1.46" evidence="4 7"/>
<accession>A0ABU5F2P9</accession>
<evidence type="ECO:0000256" key="2">
    <source>
        <dbReference type="ARBA" id="ARBA00001911"/>
    </source>
</evidence>
<dbReference type="CDD" id="cd05246">
    <property type="entry name" value="dTDP_GD_SDR_e"/>
    <property type="match status" value="1"/>
</dbReference>
<dbReference type="GO" id="GO:0008460">
    <property type="term" value="F:dTDP-glucose 4,6-dehydratase activity"/>
    <property type="evidence" value="ECO:0007669"/>
    <property type="project" value="UniProtKB-EC"/>
</dbReference>
<dbReference type="Pfam" id="PF16363">
    <property type="entry name" value="GDP_Man_Dehyd"/>
    <property type="match status" value="1"/>
</dbReference>
<protein>
    <recommendedName>
        <fullName evidence="4 7">dTDP-glucose 4,6-dehydratase</fullName>
        <ecNumber evidence="4 7">4.2.1.46</ecNumber>
    </recommendedName>
</protein>
<dbReference type="Gene3D" id="3.90.25.10">
    <property type="entry name" value="UDP-galactose 4-epimerase, domain 1"/>
    <property type="match status" value="1"/>
</dbReference>
<evidence type="ECO:0000313" key="10">
    <source>
        <dbReference type="Proteomes" id="UP001272242"/>
    </source>
</evidence>
<organism evidence="9 10">
    <name type="scientific">Gemmata algarum</name>
    <dbReference type="NCBI Taxonomy" id="2975278"/>
    <lineage>
        <taxon>Bacteria</taxon>
        <taxon>Pseudomonadati</taxon>
        <taxon>Planctomycetota</taxon>
        <taxon>Planctomycetia</taxon>
        <taxon>Gemmatales</taxon>
        <taxon>Gemmataceae</taxon>
        <taxon>Gemmata</taxon>
    </lineage>
</organism>
<reference evidence="10" key="1">
    <citation type="journal article" date="2023" name="Mar. Drugs">
        <title>Gemmata algarum, a Novel Planctomycete Isolated from an Algal Mat, Displays Antimicrobial Activity.</title>
        <authorList>
            <person name="Kumar G."/>
            <person name="Kallscheuer N."/>
            <person name="Kashif M."/>
            <person name="Ahamad S."/>
            <person name="Jagadeeshwari U."/>
            <person name="Pannikurungottu S."/>
            <person name="Haufschild T."/>
            <person name="Kabuu M."/>
            <person name="Sasikala C."/>
            <person name="Jogler C."/>
            <person name="Ramana C."/>
        </authorList>
    </citation>
    <scope>NUCLEOTIDE SEQUENCE [LARGE SCALE GENOMIC DNA]</scope>
    <source>
        <strain evidence="10">JC673</strain>
    </source>
</reference>
<evidence type="ECO:0000256" key="3">
    <source>
        <dbReference type="ARBA" id="ARBA00008178"/>
    </source>
</evidence>
<dbReference type="Gene3D" id="3.40.50.720">
    <property type="entry name" value="NAD(P)-binding Rossmann-like Domain"/>
    <property type="match status" value="1"/>
</dbReference>
<evidence type="ECO:0000259" key="8">
    <source>
        <dbReference type="Pfam" id="PF16363"/>
    </source>
</evidence>
<comment type="similarity">
    <text evidence="3 7">Belongs to the NAD(P)-dependent epimerase/dehydratase family. dTDP-glucose dehydratase subfamily.</text>
</comment>
<dbReference type="NCBIfam" id="TIGR01181">
    <property type="entry name" value="dTDP_gluc_dehyt"/>
    <property type="match status" value="1"/>
</dbReference>
<feature type="domain" description="NAD(P)-binding" evidence="8">
    <location>
        <begin position="5"/>
        <end position="306"/>
    </location>
</feature>
<dbReference type="Proteomes" id="UP001272242">
    <property type="component" value="Unassembled WGS sequence"/>
</dbReference>
<dbReference type="InterPro" id="IPR005888">
    <property type="entry name" value="dTDP_Gluc_deHydtase"/>
</dbReference>
<comment type="catalytic activity">
    <reaction evidence="1 7">
        <text>dTDP-alpha-D-glucose = dTDP-4-dehydro-6-deoxy-alpha-D-glucose + H2O</text>
        <dbReference type="Rhea" id="RHEA:17221"/>
        <dbReference type="ChEBI" id="CHEBI:15377"/>
        <dbReference type="ChEBI" id="CHEBI:57477"/>
        <dbReference type="ChEBI" id="CHEBI:57649"/>
        <dbReference type="EC" id="4.2.1.46"/>
    </reaction>
</comment>
<evidence type="ECO:0000256" key="7">
    <source>
        <dbReference type="RuleBase" id="RU004473"/>
    </source>
</evidence>
<keyword evidence="10" id="KW-1185">Reference proteome</keyword>
<evidence type="ECO:0000256" key="4">
    <source>
        <dbReference type="ARBA" id="ARBA00011990"/>
    </source>
</evidence>
<dbReference type="RefSeq" id="WP_320687998.1">
    <property type="nucleotide sequence ID" value="NZ_JAXBLV010000198.1"/>
</dbReference>
<comment type="caution">
    <text evidence="9">The sequence shown here is derived from an EMBL/GenBank/DDBJ whole genome shotgun (WGS) entry which is preliminary data.</text>
</comment>
<evidence type="ECO:0000256" key="1">
    <source>
        <dbReference type="ARBA" id="ARBA00001539"/>
    </source>
</evidence>
<evidence type="ECO:0000256" key="5">
    <source>
        <dbReference type="ARBA" id="ARBA00023027"/>
    </source>
</evidence>
<gene>
    <name evidence="9" type="primary">rfbB</name>
    <name evidence="9" type="ORF">R5W23_002899</name>
</gene>
<dbReference type="PANTHER" id="PTHR43000">
    <property type="entry name" value="DTDP-D-GLUCOSE 4,6-DEHYDRATASE-RELATED"/>
    <property type="match status" value="1"/>
</dbReference>